<dbReference type="InterPro" id="IPR002369">
    <property type="entry name" value="Integrin_bsu_VWA"/>
</dbReference>
<evidence type="ECO:0000256" key="2">
    <source>
        <dbReference type="ARBA" id="ARBA00007449"/>
    </source>
</evidence>
<feature type="disulfide bond" evidence="13">
    <location>
        <begin position="473"/>
        <end position="515"/>
    </location>
</feature>
<evidence type="ECO:0000256" key="6">
    <source>
        <dbReference type="ARBA" id="ARBA00022737"/>
    </source>
</evidence>
<dbReference type="PROSITE" id="PS00243">
    <property type="entry name" value="I_EGF_1"/>
    <property type="match status" value="1"/>
</dbReference>
<feature type="signal peptide" evidence="16">
    <location>
        <begin position="1"/>
        <end position="20"/>
    </location>
</feature>
<feature type="disulfide bond" evidence="13">
    <location>
        <begin position="528"/>
        <end position="538"/>
    </location>
</feature>
<evidence type="ECO:0000256" key="9">
    <source>
        <dbReference type="ARBA" id="ARBA00023037"/>
    </source>
</evidence>
<evidence type="ECO:0000259" key="17">
    <source>
        <dbReference type="SMART" id="SM00187"/>
    </source>
</evidence>
<dbReference type="GO" id="GO:0008305">
    <property type="term" value="C:integrin complex"/>
    <property type="evidence" value="ECO:0007669"/>
    <property type="project" value="TreeGrafter"/>
</dbReference>
<evidence type="ECO:0000256" key="3">
    <source>
        <dbReference type="ARBA" id="ARBA00022475"/>
    </source>
</evidence>
<evidence type="ECO:0000256" key="5">
    <source>
        <dbReference type="ARBA" id="ARBA00022729"/>
    </source>
</evidence>
<dbReference type="GO" id="GO:0016477">
    <property type="term" value="P:cell migration"/>
    <property type="evidence" value="ECO:0007669"/>
    <property type="project" value="TreeGrafter"/>
</dbReference>
<evidence type="ECO:0000256" key="13">
    <source>
        <dbReference type="PIRSR" id="PIRSR002512-1"/>
    </source>
</evidence>
<sequence>MRVWFCAVIIFAFESAVILGQKNVRDGCTGQKTCAACIRTLGCIWCNIEDVRKTSDTKSRCVNESQLAEDSLWCTNGKKENYTSQLNLIDDANFSSAKKGKKVVQLRPQRVNLRLRKGKEYRLKLAYKRARDYPMDLYFLVDLSISMDKFRATLSKLGRQIARKLKHLTSDFQLGFGSFIDKKNYPSTVLYNNLTFPKSYAFKHSLNLTKNLKEFEKVGDPGPDVGINDIPESGFDGIMQSIVCREQIGWRSEARNLLIHASDALPHIAGDGKIGGLPEPNDEQCHLDESGYYTHAELQDFPSIGQINHQAANNSVNILFLVFRSQDEEVYKGITRVIKGSTVRTVGSNFDNVLQVIRQEYESLVESVTMTSRTSSNVIDVQFLSKCSGKEENLRDKCDNIRLNDTVEFVAEIKAITCPEREEDWHQTIEIRPQGINEKLIVNVELLCGCECSKDKPKNSEASRCRSHEKFDCGVCTYDGDFFGKNCPSKKDEDEEEAEKLTQACRASNASEVLCSDQGRCIYGKCCCFSENIKGTFCECDDNSCRRSNDGLMCGGHGTCDCGKCTCYYGWGGKACELETDTSSCLPPVKNAKACSGAGECKDGKCVCDKEKKRHGEFCEECPSCPSQKCDELKDCVECVVHKAGSIHTKSPDCDGCGKYNIKKVDAIEKNADEKNPEEHYCQIPAGDGSTFVFTYFYNGKDIHVNAEKDKKYPLIDDFVAVTLAVMAVTLLLGLLTILAWKVATHVHDKREFQKFEKERANPKWGQTRNPLYVDAVTTFQNPTFSSLREADEF</sequence>
<dbReference type="SMART" id="SM01241">
    <property type="entry name" value="Integrin_b_cyt"/>
    <property type="match status" value="1"/>
</dbReference>
<evidence type="ECO:0000256" key="14">
    <source>
        <dbReference type="RuleBase" id="RU000633"/>
    </source>
</evidence>
<dbReference type="Gene3D" id="2.60.40.1510">
    <property type="entry name" value="ntegrin, alpha v. Chain A, domain 3"/>
    <property type="match status" value="1"/>
</dbReference>
<keyword evidence="3" id="KW-1003">Cell membrane</keyword>
<dbReference type="InterPro" id="IPR036465">
    <property type="entry name" value="vWFA_dom_sf"/>
</dbReference>
<dbReference type="PROSITE" id="PS52047">
    <property type="entry name" value="I_EGF_2"/>
    <property type="match status" value="1"/>
</dbReference>
<dbReference type="InterPro" id="IPR015812">
    <property type="entry name" value="Integrin_bsu"/>
</dbReference>
<evidence type="ECO:0000256" key="1">
    <source>
        <dbReference type="ARBA" id="ARBA00004251"/>
    </source>
</evidence>
<dbReference type="Gene3D" id="3.40.50.410">
    <property type="entry name" value="von Willebrand factor, type A domain"/>
    <property type="match status" value="1"/>
</dbReference>
<dbReference type="SMART" id="SM01242">
    <property type="entry name" value="Integrin_B_tail"/>
    <property type="match status" value="1"/>
</dbReference>
<evidence type="ECO:0000256" key="15">
    <source>
        <dbReference type="SAM" id="Phobius"/>
    </source>
</evidence>
<dbReference type="InterPro" id="IPR014836">
    <property type="entry name" value="Integrin_bsu_cyt_dom"/>
</dbReference>
<dbReference type="GO" id="GO:0005925">
    <property type="term" value="C:focal adhesion"/>
    <property type="evidence" value="ECO:0007669"/>
    <property type="project" value="TreeGrafter"/>
</dbReference>
<dbReference type="GO" id="GO:0009986">
    <property type="term" value="C:cell surface"/>
    <property type="evidence" value="ECO:0007669"/>
    <property type="project" value="TreeGrafter"/>
</dbReference>
<keyword evidence="11 13" id="KW-1015">Disulfide bond</keyword>
<dbReference type="Pfam" id="PF00362">
    <property type="entry name" value="Integrin_beta"/>
    <property type="match status" value="1"/>
</dbReference>
<keyword evidence="6" id="KW-0677">Repeat</keyword>
<feature type="disulfide bond" evidence="13">
    <location>
        <begin position="601"/>
        <end position="606"/>
    </location>
</feature>
<feature type="disulfide bond" evidence="13">
    <location>
        <begin position="560"/>
        <end position="565"/>
    </location>
</feature>
<name>A0A6J0B886_NEOLC</name>
<feature type="domain" description="Integrin beta subunit cytoplasmic" evidence="18">
    <location>
        <begin position="742"/>
        <end position="788"/>
    </location>
</feature>
<feature type="disulfide bond" evidence="13">
    <location>
        <begin position="608"/>
        <end position="619"/>
    </location>
</feature>
<feature type="domain" description="Integrin beta subunit tail" evidence="19">
    <location>
        <begin position="630"/>
        <end position="715"/>
    </location>
</feature>
<dbReference type="GO" id="GO:0007229">
    <property type="term" value="P:integrin-mediated signaling pathway"/>
    <property type="evidence" value="ECO:0007669"/>
    <property type="project" value="UniProtKB-KW"/>
</dbReference>
<organism evidence="21">
    <name type="scientific">Neodiprion lecontei</name>
    <name type="common">Redheaded pine sawfly</name>
    <dbReference type="NCBI Taxonomy" id="441921"/>
    <lineage>
        <taxon>Eukaryota</taxon>
        <taxon>Metazoa</taxon>
        <taxon>Ecdysozoa</taxon>
        <taxon>Arthropoda</taxon>
        <taxon>Hexapoda</taxon>
        <taxon>Insecta</taxon>
        <taxon>Pterygota</taxon>
        <taxon>Neoptera</taxon>
        <taxon>Endopterygota</taxon>
        <taxon>Hymenoptera</taxon>
        <taxon>Tenthredinoidea</taxon>
        <taxon>Diprionidae</taxon>
        <taxon>Diprioninae</taxon>
        <taxon>Neodiprion</taxon>
    </lineage>
</organism>
<gene>
    <name evidence="21" type="primary">LOC107217003</name>
</gene>
<protein>
    <recommendedName>
        <fullName evidence="14">Integrin beta</fullName>
    </recommendedName>
</protein>
<evidence type="ECO:0000256" key="4">
    <source>
        <dbReference type="ARBA" id="ARBA00022692"/>
    </source>
</evidence>
<feature type="disulfide bond" evidence="13">
    <location>
        <begin position="540"/>
        <end position="545"/>
    </location>
</feature>
<feature type="chain" id="PRO_5045153803" description="Integrin beta" evidence="16">
    <location>
        <begin position="21"/>
        <end position="794"/>
    </location>
</feature>
<evidence type="ECO:0000256" key="11">
    <source>
        <dbReference type="ARBA" id="ARBA00023157"/>
    </source>
</evidence>
<dbReference type="SUPFAM" id="SSF69687">
    <property type="entry name" value="Integrin beta tail domain"/>
    <property type="match status" value="1"/>
</dbReference>
<feature type="disulfide bond" evidence="13">
    <location>
        <begin position="448"/>
        <end position="452"/>
    </location>
</feature>
<evidence type="ECO:0000259" key="18">
    <source>
        <dbReference type="SMART" id="SM01241"/>
    </source>
</evidence>
<dbReference type="KEGG" id="nlo:107217003"/>
<dbReference type="InterPro" id="IPR036349">
    <property type="entry name" value="Integrin_bsu_tail_dom_sf"/>
</dbReference>
<feature type="disulfide bond" evidence="13">
    <location>
        <begin position="37"/>
        <end position="74"/>
    </location>
</feature>
<evidence type="ECO:0000256" key="10">
    <source>
        <dbReference type="ARBA" id="ARBA00023136"/>
    </source>
</evidence>
<dbReference type="SMART" id="SM00187">
    <property type="entry name" value="INB"/>
    <property type="match status" value="1"/>
</dbReference>
<keyword evidence="8 15" id="KW-1133">Transmembrane helix</keyword>
<keyword evidence="20" id="KW-1185">Reference proteome</keyword>
<dbReference type="Gene3D" id="2.10.25.10">
    <property type="entry name" value="Laminin"/>
    <property type="match status" value="3"/>
</dbReference>
<dbReference type="InterPro" id="IPR057243">
    <property type="entry name" value="Integrin_I-EGF_CS"/>
</dbReference>
<evidence type="ECO:0000256" key="8">
    <source>
        <dbReference type="ARBA" id="ARBA00022989"/>
    </source>
</evidence>
<keyword evidence="10 15" id="KW-0472">Membrane</keyword>
<dbReference type="InterPro" id="IPR032695">
    <property type="entry name" value="Integrin_dom_sf"/>
</dbReference>
<accession>A0A6J0B886</accession>
<dbReference type="PRINTS" id="PR01186">
    <property type="entry name" value="INTEGRINB"/>
</dbReference>
<dbReference type="GO" id="GO:0007160">
    <property type="term" value="P:cell-matrix adhesion"/>
    <property type="evidence" value="ECO:0007669"/>
    <property type="project" value="TreeGrafter"/>
</dbReference>
<dbReference type="PIRSF" id="PIRSF002512">
    <property type="entry name" value="Integrin_B"/>
    <property type="match status" value="1"/>
</dbReference>
<feature type="disulfide bond" evidence="13">
    <location>
        <begin position="46"/>
        <end position="61"/>
    </location>
</feature>
<evidence type="ECO:0000256" key="7">
    <source>
        <dbReference type="ARBA" id="ARBA00022889"/>
    </source>
</evidence>
<feature type="disulfide bond" evidence="13">
    <location>
        <begin position="521"/>
        <end position="526"/>
    </location>
</feature>
<keyword evidence="9 14" id="KW-0401">Integrin</keyword>
<evidence type="ECO:0000313" key="21">
    <source>
        <dbReference type="RefSeq" id="XP_015509838.2"/>
    </source>
</evidence>
<evidence type="ECO:0000313" key="20">
    <source>
        <dbReference type="Proteomes" id="UP000829291"/>
    </source>
</evidence>
<feature type="transmembrane region" description="Helical" evidence="15">
    <location>
        <begin position="719"/>
        <end position="741"/>
    </location>
</feature>
<dbReference type="GO" id="GO:0007157">
    <property type="term" value="P:heterophilic cell-cell adhesion via plasma membrane cell adhesion molecules"/>
    <property type="evidence" value="ECO:0007669"/>
    <property type="project" value="UniProtKB-ARBA"/>
</dbReference>
<keyword evidence="5 16" id="KW-0732">Signal</keyword>
<dbReference type="GO" id="GO:0005178">
    <property type="term" value="F:integrin binding"/>
    <property type="evidence" value="ECO:0007669"/>
    <property type="project" value="TreeGrafter"/>
</dbReference>
<proteinExistence type="inferred from homology"/>
<evidence type="ECO:0000256" key="12">
    <source>
        <dbReference type="ARBA" id="ARBA00023180"/>
    </source>
</evidence>
<feature type="disulfide bond" evidence="13">
    <location>
        <begin position="562"/>
        <end position="595"/>
    </location>
</feature>
<evidence type="ECO:0000259" key="19">
    <source>
        <dbReference type="SMART" id="SM01242"/>
    </source>
</evidence>
<keyword evidence="12" id="KW-0325">Glycoprotein</keyword>
<dbReference type="Proteomes" id="UP000829291">
    <property type="component" value="Chromosome 2"/>
</dbReference>
<feature type="domain" description="Integrin beta subunit VWA" evidence="17">
    <location>
        <begin position="33"/>
        <end position="450"/>
    </location>
</feature>
<comment type="similarity">
    <text evidence="2 14">Belongs to the integrin beta chain family.</text>
</comment>
<dbReference type="RefSeq" id="XP_015509838.2">
    <property type="nucleotide sequence ID" value="XM_015654352.2"/>
</dbReference>
<dbReference type="PANTHER" id="PTHR10082">
    <property type="entry name" value="INTEGRIN BETA SUBUNIT"/>
    <property type="match status" value="1"/>
</dbReference>
<dbReference type="GO" id="GO:0033627">
    <property type="term" value="P:cell adhesion mediated by integrin"/>
    <property type="evidence" value="ECO:0007669"/>
    <property type="project" value="TreeGrafter"/>
</dbReference>
<comment type="subcellular location">
    <subcellularLocation>
        <location evidence="1 14">Cell membrane</location>
        <topology evidence="1 14">Single-pass type I membrane protein</topology>
    </subcellularLocation>
</comment>
<dbReference type="PANTHER" id="PTHR10082:SF60">
    <property type="entry name" value="INTEGRIN BETA-PS"/>
    <property type="match status" value="1"/>
</dbReference>
<reference evidence="21" key="1">
    <citation type="submission" date="2025-08" db="UniProtKB">
        <authorList>
            <consortium name="RefSeq"/>
        </authorList>
    </citation>
    <scope>IDENTIFICATION</scope>
    <source>
        <tissue evidence="21">Thorax and Abdomen</tissue>
    </source>
</reference>
<feature type="disulfide bond" evidence="13">
    <location>
        <begin position="630"/>
        <end position="639"/>
    </location>
</feature>
<dbReference type="AlphaFoldDB" id="A0A6J0B886"/>
<dbReference type="GeneID" id="107217003"/>
<dbReference type="Pfam" id="PF08725">
    <property type="entry name" value="Integrin_b_cyt"/>
    <property type="match status" value="1"/>
</dbReference>
<keyword evidence="7 14" id="KW-0130">Cell adhesion</keyword>
<dbReference type="InterPro" id="IPR012896">
    <property type="entry name" value="Integrin_bsu_tail"/>
</dbReference>
<dbReference type="SUPFAM" id="SSF53300">
    <property type="entry name" value="vWA-like"/>
    <property type="match status" value="1"/>
</dbReference>
<dbReference type="SUPFAM" id="SSF57196">
    <property type="entry name" value="EGF/Laminin"/>
    <property type="match status" value="1"/>
</dbReference>
<feature type="disulfide bond" evidence="13">
    <location>
        <begin position="567"/>
        <end position="576"/>
    </location>
</feature>
<dbReference type="SUPFAM" id="SSF69179">
    <property type="entry name" value="Integrin domains"/>
    <property type="match status" value="1"/>
</dbReference>
<keyword evidence="4 14" id="KW-0812">Transmembrane</keyword>
<feature type="disulfide bond" evidence="13">
    <location>
        <begin position="244"/>
        <end position="285"/>
    </location>
</feature>
<dbReference type="OrthoDB" id="410592at2759"/>
<dbReference type="Gene3D" id="1.20.5.100">
    <property type="entry name" value="Cytochrome c1, transmembrane anchor, C-terminal"/>
    <property type="match status" value="1"/>
</dbReference>
<feature type="disulfide bond" evidence="13">
    <location>
        <begin position="34"/>
        <end position="43"/>
    </location>
</feature>
<feature type="disulfide bond" evidence="13">
    <location>
        <begin position="387"/>
        <end position="398"/>
    </location>
</feature>
<evidence type="ECO:0000256" key="16">
    <source>
        <dbReference type="SAM" id="SignalP"/>
    </source>
</evidence>
<dbReference type="InParanoid" id="A0A6J0B886"/>